<feature type="signal peptide" evidence="3">
    <location>
        <begin position="1"/>
        <end position="23"/>
    </location>
</feature>
<evidence type="ECO:0000256" key="2">
    <source>
        <dbReference type="SAM" id="Phobius"/>
    </source>
</evidence>
<feature type="region of interest" description="Disordered" evidence="1">
    <location>
        <begin position="28"/>
        <end position="50"/>
    </location>
</feature>
<organism evidence="4">
    <name type="scientific">uncultured Solirubrobacteraceae bacterium</name>
    <dbReference type="NCBI Taxonomy" id="1162706"/>
    <lineage>
        <taxon>Bacteria</taxon>
        <taxon>Bacillati</taxon>
        <taxon>Actinomycetota</taxon>
        <taxon>Thermoleophilia</taxon>
        <taxon>Solirubrobacterales</taxon>
        <taxon>Solirubrobacteraceae</taxon>
        <taxon>environmental samples</taxon>
    </lineage>
</organism>
<feature type="compositionally biased region" description="Basic residues" evidence="1">
    <location>
        <begin position="115"/>
        <end position="134"/>
    </location>
</feature>
<evidence type="ECO:0000256" key="1">
    <source>
        <dbReference type="SAM" id="MobiDB-lite"/>
    </source>
</evidence>
<protein>
    <submittedName>
        <fullName evidence="4">Uncharacterized protein</fullName>
    </submittedName>
</protein>
<dbReference type="EMBL" id="CADCVQ010000071">
    <property type="protein sequence ID" value="CAA9496111.1"/>
    <property type="molecule type" value="Genomic_DNA"/>
</dbReference>
<feature type="chain" id="PRO_5026747828" evidence="3">
    <location>
        <begin position="24"/>
        <end position="134"/>
    </location>
</feature>
<dbReference type="AlphaFoldDB" id="A0A6J4SEF6"/>
<keyword evidence="2" id="KW-0472">Membrane</keyword>
<feature type="transmembrane region" description="Helical" evidence="2">
    <location>
        <begin position="55"/>
        <end position="76"/>
    </location>
</feature>
<accession>A0A6J4SEF6</accession>
<gene>
    <name evidence="4" type="ORF">AVDCRST_MAG67-1565</name>
</gene>
<keyword evidence="2" id="KW-1133">Transmembrane helix</keyword>
<proteinExistence type="predicted"/>
<keyword evidence="2" id="KW-0812">Transmembrane</keyword>
<sequence>MHRIAAVLVILLVGLMPLSAAQAQIGPNVPAPLTEDPAPPPPAPDDFDDGGLSTLQTLLIFGAAALVLGTIAFVIVRDARRAAPPDERPRATAASTGEGAVGSAKSARERERQQRARRAKAKAARNQRKRNRSG</sequence>
<evidence type="ECO:0000313" key="4">
    <source>
        <dbReference type="EMBL" id="CAA9496111.1"/>
    </source>
</evidence>
<feature type="region of interest" description="Disordered" evidence="1">
    <location>
        <begin position="80"/>
        <end position="134"/>
    </location>
</feature>
<feature type="compositionally biased region" description="Basic and acidic residues" evidence="1">
    <location>
        <begin position="80"/>
        <end position="90"/>
    </location>
</feature>
<keyword evidence="3" id="KW-0732">Signal</keyword>
<name>A0A6J4SEF6_9ACTN</name>
<evidence type="ECO:0000256" key="3">
    <source>
        <dbReference type="SAM" id="SignalP"/>
    </source>
</evidence>
<reference evidence="4" key="1">
    <citation type="submission" date="2020-02" db="EMBL/GenBank/DDBJ databases">
        <authorList>
            <person name="Meier V. D."/>
        </authorList>
    </citation>
    <scope>NUCLEOTIDE SEQUENCE</scope>
    <source>
        <strain evidence="4">AVDCRST_MAG67</strain>
    </source>
</reference>